<protein>
    <recommendedName>
        <fullName evidence="14">Cytochrome P450</fullName>
    </recommendedName>
</protein>
<evidence type="ECO:0000256" key="3">
    <source>
        <dbReference type="ARBA" id="ARBA00010617"/>
    </source>
</evidence>
<keyword evidence="8" id="KW-0560">Oxidoreductase</keyword>
<dbReference type="InterPro" id="IPR036396">
    <property type="entry name" value="Cyt_P450_sf"/>
</dbReference>
<evidence type="ECO:0000256" key="6">
    <source>
        <dbReference type="ARBA" id="ARBA00022723"/>
    </source>
</evidence>
<dbReference type="PANTHER" id="PTHR46300:SF2">
    <property type="entry name" value="CYTOCHROME P450 MONOOXYGENASE ALNH-RELATED"/>
    <property type="match status" value="1"/>
</dbReference>
<evidence type="ECO:0000256" key="10">
    <source>
        <dbReference type="ARBA" id="ARBA00023033"/>
    </source>
</evidence>
<dbReference type="PANTHER" id="PTHR46300">
    <property type="entry name" value="P450, PUTATIVE (EUROFUNG)-RELATED-RELATED"/>
    <property type="match status" value="1"/>
</dbReference>
<accession>A0ABR3A329</accession>
<dbReference type="EMBL" id="JBBXMP010000022">
    <property type="protein sequence ID" value="KAL0067945.1"/>
    <property type="molecule type" value="Genomic_DNA"/>
</dbReference>
<evidence type="ECO:0000256" key="1">
    <source>
        <dbReference type="ARBA" id="ARBA00001971"/>
    </source>
</evidence>
<dbReference type="SUPFAM" id="SSF48264">
    <property type="entry name" value="Cytochrome P450"/>
    <property type="match status" value="1"/>
</dbReference>
<keyword evidence="7" id="KW-1133">Transmembrane helix</keyword>
<organism evidence="12 13">
    <name type="scientific">Marasmius tenuissimus</name>
    <dbReference type="NCBI Taxonomy" id="585030"/>
    <lineage>
        <taxon>Eukaryota</taxon>
        <taxon>Fungi</taxon>
        <taxon>Dikarya</taxon>
        <taxon>Basidiomycota</taxon>
        <taxon>Agaricomycotina</taxon>
        <taxon>Agaricomycetes</taxon>
        <taxon>Agaricomycetidae</taxon>
        <taxon>Agaricales</taxon>
        <taxon>Marasmiineae</taxon>
        <taxon>Marasmiaceae</taxon>
        <taxon>Marasmius</taxon>
    </lineage>
</organism>
<evidence type="ECO:0000256" key="5">
    <source>
        <dbReference type="ARBA" id="ARBA00022692"/>
    </source>
</evidence>
<evidence type="ECO:0000256" key="4">
    <source>
        <dbReference type="ARBA" id="ARBA00022617"/>
    </source>
</evidence>
<name>A0ABR3A329_9AGAR</name>
<sequence length="133" mass="15133">MSDLDYRAVFRDENVYGPRTAEFDPDRFAMLEKEGKTPPSPKEFAFGFGRRCVPYTVASTAAPSDRATTYRICPGRYFADNTIYIAVVYLLSTFTIARQVDENGKEIVPEPEYLDGLIRYTFFSEVVETALID</sequence>
<evidence type="ECO:0000313" key="12">
    <source>
        <dbReference type="EMBL" id="KAL0067945.1"/>
    </source>
</evidence>
<evidence type="ECO:0000313" key="13">
    <source>
        <dbReference type="Proteomes" id="UP001437256"/>
    </source>
</evidence>
<dbReference type="Proteomes" id="UP001437256">
    <property type="component" value="Unassembled WGS sequence"/>
</dbReference>
<keyword evidence="9" id="KW-0408">Iron</keyword>
<reference evidence="12 13" key="1">
    <citation type="submission" date="2024-05" db="EMBL/GenBank/DDBJ databases">
        <title>A draft genome resource for the thread blight pathogen Marasmius tenuissimus strain MS-2.</title>
        <authorList>
            <person name="Yulfo-Soto G.E."/>
            <person name="Baruah I.K."/>
            <person name="Amoako-Attah I."/>
            <person name="Bukari Y."/>
            <person name="Meinhardt L.W."/>
            <person name="Bailey B.A."/>
            <person name="Cohen S.P."/>
        </authorList>
    </citation>
    <scope>NUCLEOTIDE SEQUENCE [LARGE SCALE GENOMIC DNA]</scope>
    <source>
        <strain evidence="12 13">MS-2</strain>
    </source>
</reference>
<keyword evidence="11" id="KW-0472">Membrane</keyword>
<comment type="similarity">
    <text evidence="3">Belongs to the cytochrome P450 family.</text>
</comment>
<dbReference type="InterPro" id="IPR050364">
    <property type="entry name" value="Cytochrome_P450_fung"/>
</dbReference>
<evidence type="ECO:0000256" key="9">
    <source>
        <dbReference type="ARBA" id="ARBA00023004"/>
    </source>
</evidence>
<keyword evidence="13" id="KW-1185">Reference proteome</keyword>
<gene>
    <name evidence="12" type="ORF">AAF712_005114</name>
</gene>
<evidence type="ECO:0000256" key="2">
    <source>
        <dbReference type="ARBA" id="ARBA00004167"/>
    </source>
</evidence>
<comment type="cofactor">
    <cofactor evidence="1">
        <name>heme</name>
        <dbReference type="ChEBI" id="CHEBI:30413"/>
    </cofactor>
</comment>
<keyword evidence="10" id="KW-0503">Monooxygenase</keyword>
<comment type="caution">
    <text evidence="12">The sequence shown here is derived from an EMBL/GenBank/DDBJ whole genome shotgun (WGS) entry which is preliminary data.</text>
</comment>
<dbReference type="Gene3D" id="1.10.630.10">
    <property type="entry name" value="Cytochrome P450"/>
    <property type="match status" value="1"/>
</dbReference>
<comment type="subcellular location">
    <subcellularLocation>
        <location evidence="2">Membrane</location>
        <topology evidence="2">Single-pass membrane protein</topology>
    </subcellularLocation>
</comment>
<evidence type="ECO:0000256" key="7">
    <source>
        <dbReference type="ARBA" id="ARBA00022989"/>
    </source>
</evidence>
<keyword evidence="5" id="KW-0812">Transmembrane</keyword>
<evidence type="ECO:0000256" key="8">
    <source>
        <dbReference type="ARBA" id="ARBA00023002"/>
    </source>
</evidence>
<keyword evidence="6" id="KW-0479">Metal-binding</keyword>
<keyword evidence="4" id="KW-0349">Heme</keyword>
<evidence type="ECO:0000256" key="11">
    <source>
        <dbReference type="ARBA" id="ARBA00023136"/>
    </source>
</evidence>
<proteinExistence type="inferred from homology"/>
<evidence type="ECO:0008006" key="14">
    <source>
        <dbReference type="Google" id="ProtNLM"/>
    </source>
</evidence>